<protein>
    <submittedName>
        <fullName evidence="2">Uncharacterized protein</fullName>
    </submittedName>
</protein>
<gene>
    <name evidence="2" type="ORF">BECKTUN1418E_GA0071001_103020</name>
    <name evidence="1" type="ORF">BECKTUN1418F_GA0071002_103020</name>
</gene>
<dbReference type="AlphaFoldDB" id="A0A450ZNV7"/>
<dbReference type="EMBL" id="CAADFY010000030">
    <property type="protein sequence ID" value="VFK53876.1"/>
    <property type="molecule type" value="Genomic_DNA"/>
</dbReference>
<organism evidence="2">
    <name type="scientific">Candidatus Kentrum sp. TUN</name>
    <dbReference type="NCBI Taxonomy" id="2126343"/>
    <lineage>
        <taxon>Bacteria</taxon>
        <taxon>Pseudomonadati</taxon>
        <taxon>Pseudomonadota</taxon>
        <taxon>Gammaproteobacteria</taxon>
        <taxon>Candidatus Kentrum</taxon>
    </lineage>
</organism>
<accession>A0A450ZNV7</accession>
<sequence>MIIKYVLAIGIILFLLFGWVTVQHVYRRFAVKNPELGPYRDDTGKCGNCGCGSGTANDSCSSE</sequence>
<name>A0A450ZNV7_9GAMM</name>
<evidence type="ECO:0000313" key="2">
    <source>
        <dbReference type="EMBL" id="VFK55543.1"/>
    </source>
</evidence>
<reference evidence="2" key="1">
    <citation type="submission" date="2019-02" db="EMBL/GenBank/DDBJ databases">
        <authorList>
            <person name="Gruber-Vodicka R. H."/>
            <person name="Seah K. B. B."/>
        </authorList>
    </citation>
    <scope>NUCLEOTIDE SEQUENCE</scope>
    <source>
        <strain evidence="2">BECK_BY2</strain>
        <strain evidence="1">BECK_BY3</strain>
    </source>
</reference>
<evidence type="ECO:0000313" key="1">
    <source>
        <dbReference type="EMBL" id="VFK53876.1"/>
    </source>
</evidence>
<proteinExistence type="predicted"/>
<dbReference type="EMBL" id="CAADFV010000030">
    <property type="protein sequence ID" value="VFK55543.1"/>
    <property type="molecule type" value="Genomic_DNA"/>
</dbReference>